<dbReference type="Gene3D" id="3.40.50.800">
    <property type="entry name" value="Anticodon-binding domain"/>
    <property type="match status" value="1"/>
</dbReference>
<dbReference type="Proteomes" id="UP001470230">
    <property type="component" value="Unassembled WGS sequence"/>
</dbReference>
<dbReference type="EC" id="6.1.1.14" evidence="1"/>
<name>A0ABR2KQG5_9EUKA</name>
<dbReference type="InterPro" id="IPR006195">
    <property type="entry name" value="aa-tRNA-synth_II"/>
</dbReference>
<gene>
    <name evidence="4" type="ORF">M9Y10_021802</name>
</gene>
<accession>A0ABR2KQG5</accession>
<dbReference type="NCBIfam" id="TIGR00389">
    <property type="entry name" value="glyS_dimeric"/>
    <property type="match status" value="1"/>
</dbReference>
<dbReference type="PANTHER" id="PTHR10745:SF0">
    <property type="entry name" value="GLYCINE--TRNA LIGASE"/>
    <property type="match status" value="1"/>
</dbReference>
<dbReference type="PANTHER" id="PTHR10745">
    <property type="entry name" value="GLYCYL-TRNA SYNTHETASE/DNA POLYMERASE SUBUNIT GAMMA-2"/>
    <property type="match status" value="1"/>
</dbReference>
<sequence>MTKDTRTTLENLELQRFFFCPSFEVYGGVAGLYDLGPSGFGIERNLLAHWRDHFVLEDDMVEVRCSMLTPYKVLESSGHTAKFADYMLTDTVDKMLYRADQLSEQALQKKYDECENEVQKEEIHRDLKSASDMTCQELDDCIQRWNITSPNGNPLSNCVAFNLMFNTKIGPGNRAIPGFLRPETAQGIFVNFPRLFDFNRGKLQFACAQIGVSYRNDIAPRNQLVRCREFMMAEIEDFVDPDELNNVPKFDTVKDLNIALFSADQQAIDNSEAVEMTLESAVNKHVVCHKTLAYFIGRTYLFMVSIGIDQKRLRFRQHRDHEKAHYARDCWDCEIYLESMKSWLECVGIADRQAFDLSRHSHATAKKGQNENSQFRINVSLPEPIIMSKVHITPNKAILGKQFKADAANIISELENIPDEELEKIYNNYNEAEKLIGGKPEKGKEIDAISSLSETDKLRFNDLTKIEVAGKELSYPMVTVFKCDTKVSTRTFIPNVIEPSFGIGRIITSLLEHNYYLRDDGLRRVLRLKPFLAPYKVVLLKLYSKLIPDEIYNQIRKLLKHAKIEHLCDDSAVTIGKRYSRSDEIGIPFAITLDTETVDKGLVTLRERDSLSQLRLSIKDCIKEIKAILNNEETWDSISKKYPSVQIDTEGDNQ</sequence>
<dbReference type="Gene3D" id="3.30.930.10">
    <property type="entry name" value="Bira Bifunctional Protein, Domain 2"/>
    <property type="match status" value="1"/>
</dbReference>
<dbReference type="InterPro" id="IPR004154">
    <property type="entry name" value="Anticodon-bd"/>
</dbReference>
<protein>
    <recommendedName>
        <fullName evidence="1">glycine--tRNA ligase</fullName>
        <ecNumber evidence="1">6.1.1.14</ecNumber>
    </recommendedName>
    <alternativeName>
        <fullName evidence="2">Diadenosine tetraphosphate synthetase</fullName>
    </alternativeName>
</protein>
<dbReference type="SUPFAM" id="SSF55681">
    <property type="entry name" value="Class II aaRS and biotin synthetases"/>
    <property type="match status" value="1"/>
</dbReference>
<evidence type="ECO:0000313" key="5">
    <source>
        <dbReference type="Proteomes" id="UP001470230"/>
    </source>
</evidence>
<evidence type="ECO:0000256" key="1">
    <source>
        <dbReference type="ARBA" id="ARBA00012829"/>
    </source>
</evidence>
<evidence type="ECO:0000259" key="3">
    <source>
        <dbReference type="PROSITE" id="PS50862"/>
    </source>
</evidence>
<organism evidence="4 5">
    <name type="scientific">Tritrichomonas musculus</name>
    <dbReference type="NCBI Taxonomy" id="1915356"/>
    <lineage>
        <taxon>Eukaryota</taxon>
        <taxon>Metamonada</taxon>
        <taxon>Parabasalia</taxon>
        <taxon>Tritrichomonadida</taxon>
        <taxon>Tritrichomonadidae</taxon>
        <taxon>Tritrichomonas</taxon>
    </lineage>
</organism>
<dbReference type="PRINTS" id="PR01043">
    <property type="entry name" value="TRNASYNTHGLY"/>
</dbReference>
<dbReference type="InterPro" id="IPR027031">
    <property type="entry name" value="Gly-tRNA_synthase/POLG2"/>
</dbReference>
<dbReference type="Gene3D" id="3.30.40.230">
    <property type="match status" value="1"/>
</dbReference>
<dbReference type="EMBL" id="JAPFFF010000003">
    <property type="protein sequence ID" value="KAK8893385.1"/>
    <property type="molecule type" value="Genomic_DNA"/>
</dbReference>
<comment type="caution">
    <text evidence="4">The sequence shown here is derived from an EMBL/GenBank/DDBJ whole genome shotgun (WGS) entry which is preliminary data.</text>
</comment>
<dbReference type="PROSITE" id="PS50862">
    <property type="entry name" value="AA_TRNA_LIGASE_II"/>
    <property type="match status" value="1"/>
</dbReference>
<evidence type="ECO:0000256" key="2">
    <source>
        <dbReference type="ARBA" id="ARBA00030057"/>
    </source>
</evidence>
<proteinExistence type="predicted"/>
<dbReference type="SUPFAM" id="SSF52954">
    <property type="entry name" value="Class II aaRS ABD-related"/>
    <property type="match status" value="1"/>
</dbReference>
<feature type="domain" description="Aminoacyl-transfer RNA synthetases class-II family profile" evidence="3">
    <location>
        <begin position="31"/>
        <end position="530"/>
    </location>
</feature>
<dbReference type="NCBIfam" id="NF003211">
    <property type="entry name" value="PRK04173.1"/>
    <property type="match status" value="1"/>
</dbReference>
<dbReference type="InterPro" id="IPR045864">
    <property type="entry name" value="aa-tRNA-synth_II/BPL/LPL"/>
</dbReference>
<dbReference type="Gene3D" id="3.30.720.200">
    <property type="match status" value="1"/>
</dbReference>
<evidence type="ECO:0000313" key="4">
    <source>
        <dbReference type="EMBL" id="KAK8893385.1"/>
    </source>
</evidence>
<dbReference type="InterPro" id="IPR036621">
    <property type="entry name" value="Anticodon-bd_dom_sf"/>
</dbReference>
<reference evidence="4 5" key="1">
    <citation type="submission" date="2024-04" db="EMBL/GenBank/DDBJ databases">
        <title>Tritrichomonas musculus Genome.</title>
        <authorList>
            <person name="Alves-Ferreira E."/>
            <person name="Grigg M."/>
            <person name="Lorenzi H."/>
            <person name="Galac M."/>
        </authorList>
    </citation>
    <scope>NUCLEOTIDE SEQUENCE [LARGE SCALE GENOMIC DNA]</scope>
    <source>
        <strain evidence="4 5">EAF2021</strain>
    </source>
</reference>
<dbReference type="Pfam" id="PF03129">
    <property type="entry name" value="HGTP_anticodon"/>
    <property type="match status" value="1"/>
</dbReference>
<dbReference type="InterPro" id="IPR002315">
    <property type="entry name" value="tRNA-synt_gly"/>
</dbReference>
<keyword evidence="5" id="KW-1185">Reference proteome</keyword>